<feature type="compositionally biased region" description="Polar residues" evidence="5">
    <location>
        <begin position="150"/>
        <end position="175"/>
    </location>
</feature>
<keyword evidence="8" id="KW-1185">Reference proteome</keyword>
<reference evidence="7" key="2">
    <citation type="submission" date="2025-08" db="UniProtKB">
        <authorList>
            <consortium name="Ensembl"/>
        </authorList>
    </citation>
    <scope>IDENTIFICATION</scope>
</reference>
<feature type="domain" description="G2 and S phase-expressed protein 1 N-terminal" evidence="6">
    <location>
        <begin position="10"/>
        <end position="137"/>
    </location>
</feature>
<feature type="compositionally biased region" description="Polar residues" evidence="5">
    <location>
        <begin position="46"/>
        <end position="56"/>
    </location>
</feature>
<reference evidence="7" key="1">
    <citation type="submission" date="2020-06" db="EMBL/GenBank/DDBJ databases">
        <authorList>
            <consortium name="Wellcome Sanger Institute Data Sharing"/>
        </authorList>
    </citation>
    <scope>NUCLEOTIDE SEQUENCE [LARGE SCALE GENOMIC DNA]</scope>
</reference>
<keyword evidence="3" id="KW-0597">Phosphoprotein</keyword>
<evidence type="ECO:0000256" key="4">
    <source>
        <dbReference type="ARBA" id="ARBA00023212"/>
    </source>
</evidence>
<dbReference type="InterPro" id="IPR026657">
    <property type="entry name" value="DDA3/GTSE-1"/>
</dbReference>
<feature type="compositionally biased region" description="Polar residues" evidence="5">
    <location>
        <begin position="87"/>
        <end position="101"/>
    </location>
</feature>
<evidence type="ECO:0000256" key="3">
    <source>
        <dbReference type="ARBA" id="ARBA00022553"/>
    </source>
</evidence>
<feature type="region of interest" description="Disordered" evidence="5">
    <location>
        <begin position="18"/>
        <end position="66"/>
    </location>
</feature>
<feature type="region of interest" description="Disordered" evidence="5">
    <location>
        <begin position="87"/>
        <end position="106"/>
    </location>
</feature>
<feature type="compositionally biased region" description="Polar residues" evidence="5">
    <location>
        <begin position="324"/>
        <end position="344"/>
    </location>
</feature>
<dbReference type="GO" id="GO:0008017">
    <property type="term" value="F:microtubule binding"/>
    <property type="evidence" value="ECO:0007669"/>
    <property type="project" value="TreeGrafter"/>
</dbReference>
<protein>
    <recommendedName>
        <fullName evidence="6">G2 and S phase-expressed protein 1 N-terminal domain-containing protein</fullName>
    </recommendedName>
</protein>
<evidence type="ECO:0000256" key="5">
    <source>
        <dbReference type="SAM" id="MobiDB-lite"/>
    </source>
</evidence>
<dbReference type="CTD" id="51512"/>
<feature type="region of interest" description="Disordered" evidence="5">
    <location>
        <begin position="580"/>
        <end position="622"/>
    </location>
</feature>
<feature type="compositionally biased region" description="Low complexity" evidence="5">
    <location>
        <begin position="349"/>
        <end position="379"/>
    </location>
</feature>
<feature type="compositionally biased region" description="Low complexity" evidence="5">
    <location>
        <begin position="247"/>
        <end position="265"/>
    </location>
</feature>
<dbReference type="RefSeq" id="XP_028304057.1">
    <property type="nucleotide sequence ID" value="XM_028448256.1"/>
</dbReference>
<feature type="compositionally biased region" description="Low complexity" evidence="5">
    <location>
        <begin position="296"/>
        <end position="318"/>
    </location>
</feature>
<feature type="compositionally biased region" description="Polar residues" evidence="5">
    <location>
        <begin position="605"/>
        <end position="622"/>
    </location>
</feature>
<dbReference type="InterPro" id="IPR032768">
    <property type="entry name" value="GTSE1_N"/>
</dbReference>
<feature type="compositionally biased region" description="Low complexity" evidence="5">
    <location>
        <begin position="20"/>
        <end position="29"/>
    </location>
</feature>
<dbReference type="RefSeq" id="XP_028304056.1">
    <property type="nucleotide sequence ID" value="XM_028448255.1"/>
</dbReference>
<dbReference type="GO" id="GO:0005881">
    <property type="term" value="C:cytoplasmic microtubule"/>
    <property type="evidence" value="ECO:0007669"/>
    <property type="project" value="TreeGrafter"/>
</dbReference>
<feature type="region of interest" description="Disordered" evidence="5">
    <location>
        <begin position="507"/>
        <end position="540"/>
    </location>
</feature>
<dbReference type="AlphaFoldDB" id="A0A8C5EN90"/>
<dbReference type="GeneID" id="114464200"/>
<proteinExistence type="predicted"/>
<feature type="region of interest" description="Disordered" evidence="5">
    <location>
        <begin position="150"/>
        <end position="450"/>
    </location>
</feature>
<dbReference type="Pfam" id="PF15259">
    <property type="entry name" value="GTSE1_N"/>
    <property type="match status" value="1"/>
</dbReference>
<name>A0A8C5EN90_GOUWI</name>
<keyword evidence="4" id="KW-0206">Cytoskeleton</keyword>
<feature type="compositionally biased region" description="Polar residues" evidence="5">
    <location>
        <begin position="518"/>
        <end position="531"/>
    </location>
</feature>
<reference evidence="7" key="3">
    <citation type="submission" date="2025-09" db="UniProtKB">
        <authorList>
            <consortium name="Ensembl"/>
        </authorList>
    </citation>
    <scope>IDENTIFICATION</scope>
</reference>
<dbReference type="PANTHER" id="PTHR21584">
    <property type="entry name" value="DIFFERENTIAL DISPLAY AND ACTIVATED BY P53 DDA3 /G2 S PHASE EXPRESSED 1"/>
    <property type="match status" value="1"/>
</dbReference>
<gene>
    <name evidence="7" type="primary">gtse1</name>
</gene>
<accession>A0A8C5EN90</accession>
<comment type="subcellular location">
    <subcellularLocation>
        <location evidence="1">Cytoplasm</location>
        <location evidence="1">Cytoskeleton</location>
    </subcellularLocation>
</comment>
<evidence type="ECO:0000256" key="2">
    <source>
        <dbReference type="ARBA" id="ARBA00022490"/>
    </source>
</evidence>
<sequence length="696" mass="74374">MDCQSNNSFSFLTDDKFDFDVSLSPSSSSSEEDEVFVDPIGHNERSASTSVASESTGAEERGSWSTLTEDQLDAVCEEALKLAAQLQSSKPQVEETNQPTAETEEFVQDTKAKLDVIINSSRVLSPIRRDTFIVQDSPMKQLPPTIQRQLQKRSFSSTLATTKVSSARLSTSSPMAGSRAPPRMALRGKAAASAGGVLPNRPSVLTGSCSASKNRKDPTRLQPPSKVASAWKRSPSSRVSHREQSSDDLASDSASVASDVSDSSLNCSQLGKRTLPPPTKSVGVRKTSAVKPPSLPNRRNTSSSSSSVSSFNSSLSLSPAKGKLNSSLNQSVIGSTGPTPSSITKPAMRSNVRRSTASTSTRPSTETTVMSTSRRSVSTHTKKLLDAKVTKTTPQKHAEATAVQPTPTKRPFDLSCSIRSSAPGRPQSCVKTKGKPEVQPTLSAGSRSAAENRLNGVSPVLRPKRLASLCSLERLKSTSLPHKPSAGPLTPSASLCKLVQLKVQRPSGLPTPVKRTSAIPSPLSTNLSRTFKQPPVLDPETTYSSARMQILCSPAPLKAQDEEAVDVSDVKPFCLEEEAELPTSPPLHAQEPNQSESRSPVALCQSDSETGKNLQKSPITVEGNTKGQEVLLLDLPAPSLHPQEKLLIDLTNTPDLIRTSTKSFTGNQLIDLSSPLIKWSPEEKGENNAPLINLSF</sequence>
<organism evidence="7 8">
    <name type="scientific">Gouania willdenowi</name>
    <name type="common">Blunt-snouted clingfish</name>
    <name type="synonym">Lepadogaster willdenowi</name>
    <dbReference type="NCBI Taxonomy" id="441366"/>
    <lineage>
        <taxon>Eukaryota</taxon>
        <taxon>Metazoa</taxon>
        <taxon>Chordata</taxon>
        <taxon>Craniata</taxon>
        <taxon>Vertebrata</taxon>
        <taxon>Euteleostomi</taxon>
        <taxon>Actinopterygii</taxon>
        <taxon>Neopterygii</taxon>
        <taxon>Teleostei</taxon>
        <taxon>Neoteleostei</taxon>
        <taxon>Acanthomorphata</taxon>
        <taxon>Ovalentaria</taxon>
        <taxon>Blenniimorphae</taxon>
        <taxon>Blenniiformes</taxon>
        <taxon>Gobiesocoidei</taxon>
        <taxon>Gobiesocidae</taxon>
        <taxon>Gobiesocinae</taxon>
        <taxon>Gouania</taxon>
    </lineage>
</organism>
<evidence type="ECO:0000256" key="1">
    <source>
        <dbReference type="ARBA" id="ARBA00004245"/>
    </source>
</evidence>
<keyword evidence="2" id="KW-0963">Cytoplasm</keyword>
<evidence type="ECO:0000259" key="6">
    <source>
        <dbReference type="Pfam" id="PF15259"/>
    </source>
</evidence>
<dbReference type="PANTHER" id="PTHR21584:SF10">
    <property type="entry name" value="G2 AND S PHASE-EXPRESSED PROTEIN 1"/>
    <property type="match status" value="1"/>
</dbReference>
<evidence type="ECO:0000313" key="7">
    <source>
        <dbReference type="Ensembl" id="ENSGWIP00000024355.1"/>
    </source>
</evidence>
<dbReference type="Proteomes" id="UP000694680">
    <property type="component" value="Chromosome 6"/>
</dbReference>
<dbReference type="Ensembl" id="ENSGWIT00000026651.1">
    <property type="protein sequence ID" value="ENSGWIP00000024355.1"/>
    <property type="gene ID" value="ENSGWIG00000012931.1"/>
</dbReference>
<evidence type="ECO:0000313" key="8">
    <source>
        <dbReference type="Proteomes" id="UP000694680"/>
    </source>
</evidence>
<feature type="compositionally biased region" description="Polar residues" evidence="5">
    <location>
        <begin position="203"/>
        <end position="212"/>
    </location>
</feature>